<comment type="caution">
    <text evidence="2">The sequence shown here is derived from an EMBL/GenBank/DDBJ whole genome shotgun (WGS) entry which is preliminary data.</text>
</comment>
<dbReference type="InterPro" id="IPR041657">
    <property type="entry name" value="HTH_17"/>
</dbReference>
<feature type="domain" description="Helix-turn-helix" evidence="1">
    <location>
        <begin position="13"/>
        <end position="60"/>
    </location>
</feature>
<name>A0ABS6Z0C8_9ACTN</name>
<evidence type="ECO:0000313" key="3">
    <source>
        <dbReference type="Proteomes" id="UP000812013"/>
    </source>
</evidence>
<dbReference type="EMBL" id="WTFF01000015">
    <property type="protein sequence ID" value="MBW5481172.1"/>
    <property type="molecule type" value="Genomic_DNA"/>
</dbReference>
<dbReference type="Proteomes" id="UP000812013">
    <property type="component" value="Unassembled WGS sequence"/>
</dbReference>
<gene>
    <name evidence="2" type="ORF">GPJ59_04560</name>
</gene>
<evidence type="ECO:0000313" key="2">
    <source>
        <dbReference type="EMBL" id="MBW5481172.1"/>
    </source>
</evidence>
<keyword evidence="3" id="KW-1185">Reference proteome</keyword>
<accession>A0ABS6Z0C8</accession>
<dbReference type="NCBIfam" id="TIGR01764">
    <property type="entry name" value="excise"/>
    <property type="match status" value="1"/>
</dbReference>
<dbReference type="Pfam" id="PF12728">
    <property type="entry name" value="HTH_17"/>
    <property type="match status" value="1"/>
</dbReference>
<proteinExistence type="predicted"/>
<reference evidence="2 3" key="1">
    <citation type="submission" date="2019-12" db="EMBL/GenBank/DDBJ databases">
        <title>Genome sequence of Streptomyces bambusae.</title>
        <authorList>
            <person name="Bansal K."/>
            <person name="Choksket S."/>
            <person name="Korpole S."/>
            <person name="Patil P.B."/>
        </authorList>
    </citation>
    <scope>NUCLEOTIDE SEQUENCE [LARGE SCALE GENOMIC DNA]</scope>
    <source>
        <strain evidence="2 3">SK60</strain>
    </source>
</reference>
<organism evidence="2 3">
    <name type="scientific">Streptomyces bambusae</name>
    <dbReference type="NCBI Taxonomy" id="1550616"/>
    <lineage>
        <taxon>Bacteria</taxon>
        <taxon>Bacillati</taxon>
        <taxon>Actinomycetota</taxon>
        <taxon>Actinomycetes</taxon>
        <taxon>Kitasatosporales</taxon>
        <taxon>Streptomycetaceae</taxon>
        <taxon>Streptomyces</taxon>
    </lineage>
</organism>
<protein>
    <submittedName>
        <fullName evidence="2">Helix-turn-helix domain-containing protein</fullName>
    </submittedName>
</protein>
<dbReference type="InterPro" id="IPR010093">
    <property type="entry name" value="SinI_DNA-bd"/>
</dbReference>
<evidence type="ECO:0000259" key="1">
    <source>
        <dbReference type="Pfam" id="PF12728"/>
    </source>
</evidence>
<sequence length="70" mass="7636">MDHGRTGLVVPVLYRVADATRVLGISRSVIYGLIRTGRLRTVKEGRTRLVPAAAISEYVQLLESEAGAQQ</sequence>